<dbReference type="PANTHER" id="PTHR47959">
    <property type="entry name" value="ATP-DEPENDENT RNA HELICASE RHLE-RELATED"/>
    <property type="match status" value="1"/>
</dbReference>
<accession>A0A146L5K0</accession>
<dbReference type="GO" id="GO:0003676">
    <property type="term" value="F:nucleic acid binding"/>
    <property type="evidence" value="ECO:0007669"/>
    <property type="project" value="InterPro"/>
</dbReference>
<dbReference type="GO" id="GO:0005829">
    <property type="term" value="C:cytosol"/>
    <property type="evidence" value="ECO:0007669"/>
    <property type="project" value="TreeGrafter"/>
</dbReference>
<dbReference type="InterPro" id="IPR014014">
    <property type="entry name" value="RNA_helicase_DEAD_Q_motif"/>
</dbReference>
<dbReference type="Gene3D" id="3.40.50.300">
    <property type="entry name" value="P-loop containing nucleotide triphosphate hydrolases"/>
    <property type="match status" value="2"/>
</dbReference>
<dbReference type="PANTHER" id="PTHR47959:SF1">
    <property type="entry name" value="ATP-DEPENDENT RNA HELICASE DBPA"/>
    <property type="match status" value="1"/>
</dbReference>
<dbReference type="EMBL" id="GDHC01016619">
    <property type="protein sequence ID" value="JAQ02010.1"/>
    <property type="molecule type" value="Transcribed_RNA"/>
</dbReference>
<dbReference type="InterPro" id="IPR011545">
    <property type="entry name" value="DEAD/DEAH_box_helicase_dom"/>
</dbReference>
<evidence type="ECO:0000256" key="5">
    <source>
        <dbReference type="ARBA" id="ARBA00022840"/>
    </source>
</evidence>
<dbReference type="InterPro" id="IPR014001">
    <property type="entry name" value="Helicase_ATP-bd"/>
</dbReference>
<dbReference type="GO" id="GO:0003724">
    <property type="term" value="F:RNA helicase activity"/>
    <property type="evidence" value="ECO:0007669"/>
    <property type="project" value="UniProtKB-EC"/>
</dbReference>
<evidence type="ECO:0000256" key="4">
    <source>
        <dbReference type="ARBA" id="ARBA00022806"/>
    </source>
</evidence>
<dbReference type="SMART" id="SM00490">
    <property type="entry name" value="HELICc"/>
    <property type="match status" value="1"/>
</dbReference>
<feature type="region of interest" description="Disordered" evidence="8">
    <location>
        <begin position="540"/>
        <end position="566"/>
    </location>
</feature>
<evidence type="ECO:0000259" key="9">
    <source>
        <dbReference type="PROSITE" id="PS51192"/>
    </source>
</evidence>
<dbReference type="GO" id="GO:0005524">
    <property type="term" value="F:ATP binding"/>
    <property type="evidence" value="ECO:0007669"/>
    <property type="project" value="UniProtKB-KW"/>
</dbReference>
<evidence type="ECO:0000259" key="11">
    <source>
        <dbReference type="PROSITE" id="PS51195"/>
    </source>
</evidence>
<dbReference type="SMART" id="SM00487">
    <property type="entry name" value="DEXDc"/>
    <property type="match status" value="1"/>
</dbReference>
<feature type="domain" description="Helicase C-terminal" evidence="10">
    <location>
        <begin position="260"/>
        <end position="407"/>
    </location>
</feature>
<dbReference type="Pfam" id="PF00271">
    <property type="entry name" value="Helicase_C"/>
    <property type="match status" value="1"/>
</dbReference>
<dbReference type="GO" id="GO:0010468">
    <property type="term" value="P:regulation of gene expression"/>
    <property type="evidence" value="ECO:0007669"/>
    <property type="project" value="UniProtKB-ARBA"/>
</dbReference>
<dbReference type="PROSITE" id="PS51192">
    <property type="entry name" value="HELICASE_ATP_BIND_1"/>
    <property type="match status" value="1"/>
</dbReference>
<feature type="region of interest" description="Disordered" evidence="8">
    <location>
        <begin position="467"/>
        <end position="518"/>
    </location>
</feature>
<feature type="domain" description="Helicase ATP-binding" evidence="9">
    <location>
        <begin position="54"/>
        <end position="224"/>
    </location>
</feature>
<evidence type="ECO:0000256" key="3">
    <source>
        <dbReference type="ARBA" id="ARBA00022801"/>
    </source>
</evidence>
<feature type="domain" description="DEAD-box RNA helicase Q" evidence="11">
    <location>
        <begin position="23"/>
        <end position="51"/>
    </location>
</feature>
<feature type="compositionally biased region" description="Basic and acidic residues" evidence="8">
    <location>
        <begin position="489"/>
        <end position="518"/>
    </location>
</feature>
<dbReference type="CDD" id="cd18787">
    <property type="entry name" value="SF2_C_DEAD"/>
    <property type="match status" value="1"/>
</dbReference>
<dbReference type="PROSITE" id="PS00039">
    <property type="entry name" value="DEAD_ATP_HELICASE"/>
    <property type="match status" value="1"/>
</dbReference>
<dbReference type="AlphaFoldDB" id="A0A146L5K0"/>
<dbReference type="GO" id="GO:0016787">
    <property type="term" value="F:hydrolase activity"/>
    <property type="evidence" value="ECO:0007669"/>
    <property type="project" value="UniProtKB-KW"/>
</dbReference>
<dbReference type="InterPro" id="IPR000629">
    <property type="entry name" value="RNA-helicase_DEAD-box_CS"/>
</dbReference>
<gene>
    <name evidence="12" type="primary">ddx20_3</name>
    <name evidence="12" type="ORF">g.71765</name>
</gene>
<protein>
    <recommendedName>
        <fullName evidence="1">RNA helicase</fullName>
        <ecNumber evidence="1">3.6.4.13</ecNumber>
    </recommendedName>
</protein>
<dbReference type="EC" id="3.6.4.13" evidence="1"/>
<dbReference type="SUPFAM" id="SSF52540">
    <property type="entry name" value="P-loop containing nucleoside triphosphate hydrolases"/>
    <property type="match status" value="1"/>
</dbReference>
<dbReference type="InterPro" id="IPR050079">
    <property type="entry name" value="DEAD_box_RNA_helicase"/>
</dbReference>
<evidence type="ECO:0000256" key="2">
    <source>
        <dbReference type="ARBA" id="ARBA00022741"/>
    </source>
</evidence>
<dbReference type="PROSITE" id="PS51194">
    <property type="entry name" value="HELICASE_CTER"/>
    <property type="match status" value="1"/>
</dbReference>
<keyword evidence="4 7" id="KW-0347">Helicase</keyword>
<proteinExistence type="inferred from homology"/>
<dbReference type="InterPro" id="IPR027417">
    <property type="entry name" value="P-loop_NTPase"/>
</dbReference>
<sequence length="662" mass="74986">MASYGHDIESSIRTKDVQIDEDVNFCSMLLPEWVLKGLLKAGFKRPSPIQLAAVPLGRCGFDLVVQAKSGTGKTLVFTLVALEMINMEVKRTQVLVAAPTREIAVQIADVIETVAKFRKGLKVGIMIGGTRMETSQAELAKCQVVVGAPGRIRHLIEKEIFDSRAVRLLVLDEADKLMEDVFLKDISYIFHHVAESKQILACSATYSPQLVDFVKKFMKRGMHVTPTGGPSPILVGLRQFVCITPHHLNKFASITKKQETLFRLLSTVQFDQCLVFCNYIVRAETLYGILQTQGWGVACLTSHQAQSDRLAALSKMKEHKARILVTTDLAARGIDASAVNLVINMEVPFSPETYLHRIGRAGRFGNKGLCVTIVSKGEDRRNFQKLISKIGEGDMAVSIIPNDRNVDLWNDEEFDILTGMFEEPEDKVEVDNEIRIEKKVAFECVDEPTEEGEIVDDGLEEGEIVEDASERSKAHFSGKDSSSSGIEVSPRDSPRSGDDSDEPKKAFPSKEPDWKRKYLDDDAPISEFVTSQSVDRVTKDLSNLDLDGKDDRWRPHPHSSTPQHFASSPWRYGHENLWRNGRPQSFFPTPFHHYNHHFNGFHDHPRYPTDSNFYNEPTLRYNPHSRNHHHHSQAPWARNHHWMNHLSSHIDNYIQYARRFHS</sequence>
<evidence type="ECO:0000259" key="10">
    <source>
        <dbReference type="PROSITE" id="PS51194"/>
    </source>
</evidence>
<keyword evidence="3 7" id="KW-0378">Hydrolase</keyword>
<evidence type="ECO:0000256" key="6">
    <source>
        <dbReference type="PROSITE-ProRule" id="PRU00552"/>
    </source>
</evidence>
<feature type="short sequence motif" description="Q motif" evidence="6">
    <location>
        <begin position="23"/>
        <end position="51"/>
    </location>
</feature>
<evidence type="ECO:0000256" key="8">
    <source>
        <dbReference type="SAM" id="MobiDB-lite"/>
    </source>
</evidence>
<evidence type="ECO:0000313" key="12">
    <source>
        <dbReference type="EMBL" id="JAQ02010.1"/>
    </source>
</evidence>
<organism evidence="12">
    <name type="scientific">Lygus hesperus</name>
    <name type="common">Western plant bug</name>
    <dbReference type="NCBI Taxonomy" id="30085"/>
    <lineage>
        <taxon>Eukaryota</taxon>
        <taxon>Metazoa</taxon>
        <taxon>Ecdysozoa</taxon>
        <taxon>Arthropoda</taxon>
        <taxon>Hexapoda</taxon>
        <taxon>Insecta</taxon>
        <taxon>Pterygota</taxon>
        <taxon>Neoptera</taxon>
        <taxon>Paraneoptera</taxon>
        <taxon>Hemiptera</taxon>
        <taxon>Heteroptera</taxon>
        <taxon>Panheteroptera</taxon>
        <taxon>Cimicomorpha</taxon>
        <taxon>Miridae</taxon>
        <taxon>Mirini</taxon>
        <taxon>Lygus</taxon>
    </lineage>
</organism>
<dbReference type="InterPro" id="IPR001650">
    <property type="entry name" value="Helicase_C-like"/>
</dbReference>
<evidence type="ECO:0000256" key="7">
    <source>
        <dbReference type="RuleBase" id="RU000492"/>
    </source>
</evidence>
<evidence type="ECO:0000256" key="1">
    <source>
        <dbReference type="ARBA" id="ARBA00012552"/>
    </source>
</evidence>
<reference evidence="12" key="1">
    <citation type="journal article" date="2016" name="Gigascience">
        <title>De novo construction of an expanded transcriptome assembly for the western tarnished plant bug, Lygus hesperus.</title>
        <authorList>
            <person name="Tassone E.E."/>
            <person name="Geib S.M."/>
            <person name="Hall B."/>
            <person name="Fabrick J.A."/>
            <person name="Brent C.S."/>
            <person name="Hull J.J."/>
        </authorList>
    </citation>
    <scope>NUCLEOTIDE SEQUENCE</scope>
</reference>
<keyword evidence="5 7" id="KW-0067">ATP-binding</keyword>
<keyword evidence="2 7" id="KW-0547">Nucleotide-binding</keyword>
<comment type="similarity">
    <text evidence="7">Belongs to the DEAD box helicase family.</text>
</comment>
<dbReference type="Pfam" id="PF00270">
    <property type="entry name" value="DEAD"/>
    <property type="match status" value="1"/>
</dbReference>
<name>A0A146L5K0_LYGHE</name>
<dbReference type="PROSITE" id="PS51195">
    <property type="entry name" value="Q_MOTIF"/>
    <property type="match status" value="1"/>
</dbReference>